<keyword evidence="3" id="KW-0560">Oxidoreductase</keyword>
<dbReference type="GO" id="GO:0016491">
    <property type="term" value="F:oxidoreductase activity"/>
    <property type="evidence" value="ECO:0007669"/>
    <property type="project" value="UniProtKB-KW"/>
</dbReference>
<dbReference type="PANTHER" id="PTHR43618:SF8">
    <property type="entry name" value="7ALPHA-HYDROXYSTEROID DEHYDROGENASE"/>
    <property type="match status" value="1"/>
</dbReference>
<evidence type="ECO:0000313" key="4">
    <source>
        <dbReference type="EMBL" id="MBB4135555.1"/>
    </source>
</evidence>
<evidence type="ECO:0000313" key="5">
    <source>
        <dbReference type="Proteomes" id="UP000551501"/>
    </source>
</evidence>
<dbReference type="InterPro" id="IPR002347">
    <property type="entry name" value="SDR_fam"/>
</dbReference>
<gene>
    <name evidence="4" type="ORF">BKA16_002107</name>
</gene>
<comment type="similarity">
    <text evidence="1">Belongs to the short-chain dehydrogenases/reductases (SDR) family.</text>
</comment>
<dbReference type="PRINTS" id="PR00080">
    <property type="entry name" value="SDRFAMILY"/>
</dbReference>
<dbReference type="InterPro" id="IPR052178">
    <property type="entry name" value="Sec_Metab_Biosynth_SDR"/>
</dbReference>
<sequence>MIAEGLFAQGAQVIVAGRKTESLERARRSGLKTVQVDLARDGAPQSLAEHINRDYGRLDVLINNAGTTWGRPIAEFPVSGWDKVVDLNVRVPFLLTQALLPTLTRSGTADNPSRVIMIGSIDGGLRVPETPSYSYSASKAAVHQLTRHLARDLGESRITVNAIAPGPFESRMMDAVLAADGNRIAALSPLGRIGRPEDVVGAATYLASKAGAYLTGAIIPVDGGIATTA</sequence>
<dbReference type="InterPro" id="IPR020904">
    <property type="entry name" value="Sc_DH/Rdtase_CS"/>
</dbReference>
<reference evidence="4 5" key="1">
    <citation type="submission" date="2020-08" db="EMBL/GenBank/DDBJ databases">
        <title>Sequencing the genomes of 1000 actinobacteria strains.</title>
        <authorList>
            <person name="Klenk H.-P."/>
        </authorList>
    </citation>
    <scope>NUCLEOTIDE SEQUENCE [LARGE SCALE GENOMIC DNA]</scope>
    <source>
        <strain evidence="4 5">DSM 45298</strain>
    </source>
</reference>
<protein>
    <submittedName>
        <fullName evidence="4">NAD(P)-dependent dehydrogenase (Short-subunit alcohol dehydrogenase family)</fullName>
    </submittedName>
</protein>
<dbReference type="AlphaFoldDB" id="A0A840ERT7"/>
<dbReference type="Proteomes" id="UP000551501">
    <property type="component" value="Unassembled WGS sequence"/>
</dbReference>
<evidence type="ECO:0000256" key="3">
    <source>
        <dbReference type="ARBA" id="ARBA00023002"/>
    </source>
</evidence>
<keyword evidence="5" id="KW-1185">Reference proteome</keyword>
<dbReference type="PRINTS" id="PR00081">
    <property type="entry name" value="GDHRDH"/>
</dbReference>
<dbReference type="PANTHER" id="PTHR43618">
    <property type="entry name" value="7-ALPHA-HYDROXYSTEROID DEHYDROGENASE"/>
    <property type="match status" value="1"/>
</dbReference>
<proteinExistence type="inferred from homology"/>
<dbReference type="InterPro" id="IPR036291">
    <property type="entry name" value="NAD(P)-bd_dom_sf"/>
</dbReference>
<dbReference type="SUPFAM" id="SSF51735">
    <property type="entry name" value="NAD(P)-binding Rossmann-fold domains"/>
    <property type="match status" value="1"/>
</dbReference>
<dbReference type="PROSITE" id="PS00061">
    <property type="entry name" value="ADH_SHORT"/>
    <property type="match status" value="1"/>
</dbReference>
<dbReference type="EMBL" id="JACIFP010000001">
    <property type="protein sequence ID" value="MBB4135555.1"/>
    <property type="molecule type" value="Genomic_DNA"/>
</dbReference>
<evidence type="ECO:0000256" key="2">
    <source>
        <dbReference type="ARBA" id="ARBA00022857"/>
    </source>
</evidence>
<comment type="caution">
    <text evidence="4">The sequence shown here is derived from an EMBL/GenBank/DDBJ whole genome shotgun (WGS) entry which is preliminary data.</text>
</comment>
<dbReference type="Gene3D" id="3.40.50.720">
    <property type="entry name" value="NAD(P)-binding Rossmann-like Domain"/>
    <property type="match status" value="1"/>
</dbReference>
<evidence type="ECO:0000256" key="1">
    <source>
        <dbReference type="ARBA" id="ARBA00006484"/>
    </source>
</evidence>
<organism evidence="4 5">
    <name type="scientific">Gordonia humi</name>
    <dbReference type="NCBI Taxonomy" id="686429"/>
    <lineage>
        <taxon>Bacteria</taxon>
        <taxon>Bacillati</taxon>
        <taxon>Actinomycetota</taxon>
        <taxon>Actinomycetes</taxon>
        <taxon>Mycobacteriales</taxon>
        <taxon>Gordoniaceae</taxon>
        <taxon>Gordonia</taxon>
    </lineage>
</organism>
<dbReference type="FunFam" id="3.40.50.720:FF:000084">
    <property type="entry name" value="Short-chain dehydrogenase reductase"/>
    <property type="match status" value="1"/>
</dbReference>
<dbReference type="Pfam" id="PF13561">
    <property type="entry name" value="adh_short_C2"/>
    <property type="match status" value="1"/>
</dbReference>
<name>A0A840ERT7_9ACTN</name>
<accession>A0A840ERT7</accession>
<keyword evidence="2" id="KW-0521">NADP</keyword>